<dbReference type="Pfam" id="PF07679">
    <property type="entry name" value="I-set"/>
    <property type="match status" value="1"/>
</dbReference>
<dbReference type="GeneTree" id="ENSGT00940000157747"/>
<organism evidence="5">
    <name type="scientific">Mustela putorius furo</name>
    <name type="common">European domestic ferret</name>
    <name type="synonym">Mustela furo</name>
    <dbReference type="NCBI Taxonomy" id="9669"/>
    <lineage>
        <taxon>Eukaryota</taxon>
        <taxon>Metazoa</taxon>
        <taxon>Chordata</taxon>
        <taxon>Craniata</taxon>
        <taxon>Vertebrata</taxon>
        <taxon>Euteleostomi</taxon>
        <taxon>Mammalia</taxon>
        <taxon>Eutheria</taxon>
        <taxon>Laurasiatheria</taxon>
        <taxon>Carnivora</taxon>
        <taxon>Caniformia</taxon>
        <taxon>Musteloidea</taxon>
        <taxon>Mustelidae</taxon>
        <taxon>Mustelinae</taxon>
        <taxon>Mustela</taxon>
    </lineage>
</organism>
<evidence type="ECO:0000259" key="4">
    <source>
        <dbReference type="PROSITE" id="PS50853"/>
    </source>
</evidence>
<dbReference type="InterPro" id="IPR013783">
    <property type="entry name" value="Ig-like_fold"/>
</dbReference>
<dbReference type="CDD" id="cd00063">
    <property type="entry name" value="FN3"/>
    <property type="match status" value="1"/>
</dbReference>
<protein>
    <submittedName>
        <fullName evidence="5">Uncharacterized protein</fullName>
    </submittedName>
</protein>
<dbReference type="OMA" id="IALRYIW"/>
<dbReference type="EMBL" id="AEYP01103201">
    <property type="status" value="NOT_ANNOTATED_CDS"/>
    <property type="molecule type" value="Genomic_DNA"/>
</dbReference>
<evidence type="ECO:0000313" key="5">
    <source>
        <dbReference type="Ensembl" id="ENSMPUP00000014828.1"/>
    </source>
</evidence>
<accession>M3YU18</accession>
<dbReference type="InterPro" id="IPR013098">
    <property type="entry name" value="Ig_I-set"/>
</dbReference>
<dbReference type="PROSITE" id="PS50853">
    <property type="entry name" value="FN3"/>
    <property type="match status" value="1"/>
</dbReference>
<reference evidence="5" key="1">
    <citation type="submission" date="2024-06" db="UniProtKB">
        <authorList>
            <consortium name="Ensembl"/>
        </authorList>
    </citation>
    <scope>IDENTIFICATION</scope>
</reference>
<feature type="domain" description="Fibronectin type-III" evidence="4">
    <location>
        <begin position="106"/>
        <end position="148"/>
    </location>
</feature>
<dbReference type="PANTHER" id="PTHR10075:SF14">
    <property type="entry name" value="CELL ADHESION MOLECULE DSCAM2-RELATED"/>
    <property type="match status" value="1"/>
</dbReference>
<sequence>AVTYVFTDRTSIVNPPEDRVVIKGTTATLHCGATHDPRIALRYIWKKDNTVITPSSSSRIVVEKDGSLLISQTWSGDIGDYTCEIVSEGGNDSRTARLEVIELPHSPQNLLANLNSSHSHTVMLSWVRPFDGNSPVLYYIVELSENSK</sequence>
<feature type="domain" description="Ig-like" evidence="3">
    <location>
        <begin position="10"/>
        <end position="99"/>
    </location>
</feature>
<dbReference type="InParanoid" id="M3YU18"/>
<dbReference type="Gene3D" id="2.60.40.10">
    <property type="entry name" value="Immunoglobulins"/>
    <property type="match status" value="2"/>
</dbReference>
<dbReference type="SUPFAM" id="SSF49265">
    <property type="entry name" value="Fibronectin type III"/>
    <property type="match status" value="1"/>
</dbReference>
<dbReference type="InterPro" id="IPR003961">
    <property type="entry name" value="FN3_dom"/>
</dbReference>
<evidence type="ECO:0000256" key="2">
    <source>
        <dbReference type="ARBA" id="ARBA00023319"/>
    </source>
</evidence>
<dbReference type="InterPro" id="IPR036179">
    <property type="entry name" value="Ig-like_dom_sf"/>
</dbReference>
<dbReference type="PROSITE" id="PS50835">
    <property type="entry name" value="IG_LIKE"/>
    <property type="match status" value="1"/>
</dbReference>
<dbReference type="STRING" id="9669.ENSMPUP00000014828"/>
<keyword evidence="1" id="KW-0677">Repeat</keyword>
<dbReference type="InterPro" id="IPR007110">
    <property type="entry name" value="Ig-like_dom"/>
</dbReference>
<dbReference type="Ensembl" id="ENSMPUT00000015063.1">
    <property type="protein sequence ID" value="ENSMPUP00000014828.1"/>
    <property type="gene ID" value="ENSMPUG00000014939.1"/>
</dbReference>
<dbReference type="InterPro" id="IPR003599">
    <property type="entry name" value="Ig_sub"/>
</dbReference>
<evidence type="ECO:0000259" key="3">
    <source>
        <dbReference type="PROSITE" id="PS50835"/>
    </source>
</evidence>
<dbReference type="FunFam" id="2.60.40.10:FF:000485">
    <property type="entry name" value="Sidekick cell adhesion molecule 2"/>
    <property type="match status" value="1"/>
</dbReference>
<dbReference type="SUPFAM" id="SSF48726">
    <property type="entry name" value="Immunoglobulin"/>
    <property type="match status" value="1"/>
</dbReference>
<dbReference type="eggNOG" id="KOG3510">
    <property type="taxonomic scope" value="Eukaryota"/>
</dbReference>
<dbReference type="SMART" id="SM00409">
    <property type="entry name" value="IG"/>
    <property type="match status" value="1"/>
</dbReference>
<dbReference type="HOGENOM" id="CLU_1763046_0_0_1"/>
<dbReference type="AlphaFoldDB" id="M3YU18"/>
<dbReference type="PANTHER" id="PTHR10075">
    <property type="entry name" value="BASIGIN RELATED"/>
    <property type="match status" value="1"/>
</dbReference>
<proteinExistence type="predicted"/>
<evidence type="ECO:0000256" key="1">
    <source>
        <dbReference type="ARBA" id="ARBA00022737"/>
    </source>
</evidence>
<name>M3YU18_MUSPF</name>
<keyword evidence="2" id="KW-0393">Immunoglobulin domain</keyword>
<dbReference type="InterPro" id="IPR036116">
    <property type="entry name" value="FN3_sf"/>
</dbReference>